<protein>
    <submittedName>
        <fullName evidence="1">Uncharacterized protein</fullName>
    </submittedName>
</protein>
<comment type="caution">
    <text evidence="1">The sequence shown here is derived from an EMBL/GenBank/DDBJ whole genome shotgun (WGS) entry which is preliminary data.</text>
</comment>
<accession>A0A2S7Y4S0</accession>
<organism evidence="1 2">
    <name type="scientific">Beauveria bassiana</name>
    <name type="common">White muscardine disease fungus</name>
    <name type="synonym">Tritirachium shiotae</name>
    <dbReference type="NCBI Taxonomy" id="176275"/>
    <lineage>
        <taxon>Eukaryota</taxon>
        <taxon>Fungi</taxon>
        <taxon>Dikarya</taxon>
        <taxon>Ascomycota</taxon>
        <taxon>Pezizomycotina</taxon>
        <taxon>Sordariomycetes</taxon>
        <taxon>Hypocreomycetidae</taxon>
        <taxon>Hypocreales</taxon>
        <taxon>Cordycipitaceae</taxon>
        <taxon>Beauveria</taxon>
    </lineage>
</organism>
<evidence type="ECO:0000313" key="1">
    <source>
        <dbReference type="EMBL" id="PQK11044.1"/>
    </source>
</evidence>
<name>A0A2S7Y4S0_BEABA</name>
<dbReference type="AlphaFoldDB" id="A0A2S7Y4S0"/>
<evidence type="ECO:0000313" key="2">
    <source>
        <dbReference type="Proteomes" id="UP000237441"/>
    </source>
</evidence>
<sequence>MASTIGQCLDILNLIGDHVNNKKLLYDLCLVSRHFNHIFSKRLWRCLEFDDLNKHCFTDEERRGIILQSPSLQHTRILIYNIYKLADKYRSDLNQVFQEWVAELAELVRKLPNLESIVAHELDVSDDVMLALSNTASLKSLVLHFTRDIQAVLLRRANPELDEYDTEAMWHGRPCCILPPFENLTRLTLLDIFGELSYWLDWITDLLCQSPSLELLSFSIGTLTRWAIEDEMSGSSADPPYRTFFSDLCNRYSNQSIKQLKLRSLRLSSPIRCPDLPTLSKLTDTTYLEDIYVDISQEREDHALAVLSPDATPSLRRLTLKSISRVVLESFWERPLVTDRRLSIFSLIYLLPDNRRAYYSPLAESAPSIGFFSWRSPRDAFYWRGNNYYKNIGLCLYGVPTLNEQLKAGKRFPTLCKQLNSMGSLEGLWLKANTEIKSHASITPTEACNVQCVLSKLAAACRRLHYVKIDRLAWRIHPKVRHTKHQVCTFEEIDAWEAAAEGPAAFCCPEPLGRDVVHEDW</sequence>
<gene>
    <name evidence="1" type="ORF">BB8028_0002g13620</name>
</gene>
<dbReference type="EMBL" id="JRHA01000002">
    <property type="protein sequence ID" value="PQK11044.1"/>
    <property type="molecule type" value="Genomic_DNA"/>
</dbReference>
<proteinExistence type="predicted"/>
<dbReference type="Gene3D" id="3.80.10.10">
    <property type="entry name" value="Ribonuclease Inhibitor"/>
    <property type="match status" value="1"/>
</dbReference>
<dbReference type="SUPFAM" id="SSF52047">
    <property type="entry name" value="RNI-like"/>
    <property type="match status" value="1"/>
</dbReference>
<dbReference type="OrthoDB" id="4869206at2759"/>
<dbReference type="InterPro" id="IPR032675">
    <property type="entry name" value="LRR_dom_sf"/>
</dbReference>
<reference evidence="1 2" key="1">
    <citation type="submission" date="2016-07" db="EMBL/GenBank/DDBJ databases">
        <title>Comparative genomics of the entomopathogenic fungus Beauveria bassiana.</title>
        <authorList>
            <person name="Valero Jimenez C.A."/>
            <person name="Zwaan B.J."/>
            <person name="Van Kan J.A."/>
            <person name="Takken W."/>
            <person name="Debets A.J."/>
            <person name="Schoustra S.E."/>
            <person name="Koenraadt C.J."/>
        </authorList>
    </citation>
    <scope>NUCLEOTIDE SEQUENCE [LARGE SCALE GENOMIC DNA]</scope>
    <source>
        <strain evidence="1 2">ARSEF 8028</strain>
    </source>
</reference>
<dbReference type="Proteomes" id="UP000237441">
    <property type="component" value="Unassembled WGS sequence"/>
</dbReference>